<feature type="domain" description="DUF397" evidence="1">
    <location>
        <begin position="30"/>
        <end position="80"/>
    </location>
</feature>
<reference evidence="2 3" key="1">
    <citation type="submission" date="2023-07" db="EMBL/GenBank/DDBJ databases">
        <authorList>
            <person name="Girao M."/>
            <person name="Carvalho M.F."/>
        </authorList>
    </citation>
    <scope>NUCLEOTIDE SEQUENCE [LARGE SCALE GENOMIC DNA]</scope>
    <source>
        <strain evidence="2 3">66/93</strain>
    </source>
</reference>
<sequence>MMGQSWQKSSYSNGDGGNCVEARVHAMGETWQKSSHSNGDGGRCVEARTDPAASRVLLRDTQNRGSGHLSVPVREWDALRLALSGR</sequence>
<gene>
    <name evidence="2" type="ORF">Q8A49_23215</name>
</gene>
<dbReference type="InterPro" id="IPR007278">
    <property type="entry name" value="DUF397"/>
</dbReference>
<feature type="domain" description="DUF397" evidence="1">
    <location>
        <begin position="5"/>
        <end position="22"/>
    </location>
</feature>
<comment type="caution">
    <text evidence="2">The sequence shown here is derived from an EMBL/GenBank/DDBJ whole genome shotgun (WGS) entry which is preliminary data.</text>
</comment>
<accession>A0ABU7KVT8</accession>
<protein>
    <submittedName>
        <fullName evidence="2">DUF397 domain-containing protein</fullName>
    </submittedName>
</protein>
<dbReference type="Proteomes" id="UP001348641">
    <property type="component" value="Unassembled WGS sequence"/>
</dbReference>
<dbReference type="EMBL" id="JAUUCC010000071">
    <property type="protein sequence ID" value="MEE2053417.1"/>
    <property type="molecule type" value="Genomic_DNA"/>
</dbReference>
<evidence type="ECO:0000313" key="2">
    <source>
        <dbReference type="EMBL" id="MEE2053417.1"/>
    </source>
</evidence>
<name>A0ABU7KVT8_9ACTN</name>
<evidence type="ECO:0000259" key="1">
    <source>
        <dbReference type="Pfam" id="PF04149"/>
    </source>
</evidence>
<proteinExistence type="predicted"/>
<dbReference type="Pfam" id="PF04149">
    <property type="entry name" value="DUF397"/>
    <property type="match status" value="2"/>
</dbReference>
<dbReference type="RefSeq" id="WP_330160373.1">
    <property type="nucleotide sequence ID" value="NZ_BAAAJA010000018.1"/>
</dbReference>
<evidence type="ECO:0000313" key="3">
    <source>
        <dbReference type="Proteomes" id="UP001348641"/>
    </source>
</evidence>
<organism evidence="2 3">
    <name type="scientific">Nocardiopsis tropica</name>
    <dbReference type="NCBI Taxonomy" id="109330"/>
    <lineage>
        <taxon>Bacteria</taxon>
        <taxon>Bacillati</taxon>
        <taxon>Actinomycetota</taxon>
        <taxon>Actinomycetes</taxon>
        <taxon>Streptosporangiales</taxon>
        <taxon>Nocardiopsidaceae</taxon>
        <taxon>Nocardiopsis</taxon>
    </lineage>
</organism>